<gene>
    <name evidence="4" type="ORF">PPYR_13451</name>
</gene>
<organism evidence="3">
    <name type="scientific">Photinus pyralis</name>
    <name type="common">Common eastern firefly</name>
    <name type="synonym">Lampyris pyralis</name>
    <dbReference type="NCBI Taxonomy" id="7054"/>
    <lineage>
        <taxon>Eukaryota</taxon>
        <taxon>Metazoa</taxon>
        <taxon>Ecdysozoa</taxon>
        <taxon>Arthropoda</taxon>
        <taxon>Hexapoda</taxon>
        <taxon>Insecta</taxon>
        <taxon>Pterygota</taxon>
        <taxon>Neoptera</taxon>
        <taxon>Endopterygota</taxon>
        <taxon>Coleoptera</taxon>
        <taxon>Polyphaga</taxon>
        <taxon>Elateriformia</taxon>
        <taxon>Elateroidea</taxon>
        <taxon>Lampyridae</taxon>
        <taxon>Lampyrinae</taxon>
        <taxon>Photinus</taxon>
    </lineage>
</organism>
<dbReference type="EMBL" id="GEZM01083952">
    <property type="protein sequence ID" value="JAV60913.1"/>
    <property type="molecule type" value="Transcribed_RNA"/>
</dbReference>
<accession>A0A1Y1KHG8</accession>
<evidence type="ECO:0000313" key="5">
    <source>
        <dbReference type="Proteomes" id="UP000327044"/>
    </source>
</evidence>
<reference evidence="4 5" key="2">
    <citation type="journal article" date="2018" name="Elife">
        <title>Firefly genomes illuminate parallel origins of bioluminescence in beetles.</title>
        <authorList>
            <person name="Fallon T.R."/>
            <person name="Lower S.E."/>
            <person name="Chang C.H."/>
            <person name="Bessho-Uehara M."/>
            <person name="Martin G.J."/>
            <person name="Bewick A.J."/>
            <person name="Behringer M."/>
            <person name="Debat H.J."/>
            <person name="Wong I."/>
            <person name="Day J.C."/>
            <person name="Suvorov A."/>
            <person name="Silva C.J."/>
            <person name="Stanger-Hall K.F."/>
            <person name="Hall D.W."/>
            <person name="Schmitz R.J."/>
            <person name="Nelson D.R."/>
            <person name="Lewis S.M."/>
            <person name="Shigenobu S."/>
            <person name="Bybee S.M."/>
            <person name="Larracuente A.M."/>
            <person name="Oba Y."/>
            <person name="Weng J.K."/>
        </authorList>
    </citation>
    <scope>NUCLEOTIDE SEQUENCE [LARGE SCALE GENOMIC DNA]</scope>
    <source>
        <strain evidence="4">1611_PpyrPB1</strain>
        <tissue evidence="4">Whole body</tissue>
    </source>
</reference>
<sequence>MNAGAVILGSVLVVTCLGDGTHEHPETTTFDPCKNHENDKKCQTLWKTQDEVTTRPMGNLYRMSPFLNGKWNAFPSFRSNFDGYDWGGRAYDFNPTHNDIPEFSLRTLTKAYHGRNELNAQKPLPGPDYVDNTEEDSPKGEAIDSDSRRKGFPLVQFSLRFK</sequence>
<evidence type="ECO:0000256" key="1">
    <source>
        <dbReference type="SAM" id="MobiDB-lite"/>
    </source>
</evidence>
<keyword evidence="2" id="KW-0732">Signal</keyword>
<feature type="region of interest" description="Disordered" evidence="1">
    <location>
        <begin position="116"/>
        <end position="148"/>
    </location>
</feature>
<dbReference type="Proteomes" id="UP000327044">
    <property type="component" value="Unassembled WGS sequence"/>
</dbReference>
<dbReference type="EMBL" id="VVIM01000009">
    <property type="protein sequence ID" value="KAB0793831.1"/>
    <property type="molecule type" value="Genomic_DNA"/>
</dbReference>
<proteinExistence type="predicted"/>
<evidence type="ECO:0000313" key="4">
    <source>
        <dbReference type="EMBL" id="KAB0793831.1"/>
    </source>
</evidence>
<protein>
    <submittedName>
        <fullName evidence="3">Uncharacterized protein</fullName>
    </submittedName>
</protein>
<reference evidence="4" key="3">
    <citation type="submission" date="2019-08" db="EMBL/GenBank/DDBJ databases">
        <authorList>
            <consortium name="Photinus pyralis genome working group"/>
            <person name="Fallon T.R."/>
            <person name="Sander Lower S.E."/>
            <person name="Weng J.-K."/>
        </authorList>
    </citation>
    <scope>NUCLEOTIDE SEQUENCE</scope>
    <source>
        <strain evidence="4">1611_PpyrPB1</strain>
        <tissue evidence="4">Whole body</tissue>
    </source>
</reference>
<dbReference type="AlphaFoldDB" id="A0A1Y1KHG8"/>
<name>A0A1Y1KHG8_PHOPY</name>
<reference evidence="3" key="1">
    <citation type="journal article" date="2016" name="Sci. Rep.">
        <title>Molecular characterization of firefly nuptial gifts: a multi-omics approach sheds light on postcopulatory sexual selection.</title>
        <authorList>
            <person name="Al-Wathiqui N."/>
            <person name="Fallon T.R."/>
            <person name="South A."/>
            <person name="Weng J.K."/>
            <person name="Lewis S.M."/>
        </authorList>
    </citation>
    <scope>NUCLEOTIDE SEQUENCE</scope>
</reference>
<feature type="chain" id="PRO_5036312513" evidence="2">
    <location>
        <begin position="19"/>
        <end position="162"/>
    </location>
</feature>
<keyword evidence="5" id="KW-1185">Reference proteome</keyword>
<feature type="signal peptide" evidence="2">
    <location>
        <begin position="1"/>
        <end position="18"/>
    </location>
</feature>
<feature type="compositionally biased region" description="Basic and acidic residues" evidence="1">
    <location>
        <begin position="136"/>
        <end position="148"/>
    </location>
</feature>
<evidence type="ECO:0000313" key="3">
    <source>
        <dbReference type="EMBL" id="JAV60913.1"/>
    </source>
</evidence>
<evidence type="ECO:0000256" key="2">
    <source>
        <dbReference type="SAM" id="SignalP"/>
    </source>
</evidence>
<dbReference type="InParanoid" id="A0A1Y1KHG8"/>